<evidence type="ECO:0000313" key="3">
    <source>
        <dbReference type="EMBL" id="GAA3507677.1"/>
    </source>
</evidence>
<feature type="transmembrane region" description="Helical" evidence="2">
    <location>
        <begin position="95"/>
        <end position="114"/>
    </location>
</feature>
<evidence type="ECO:0000313" key="4">
    <source>
        <dbReference type="Proteomes" id="UP001500266"/>
    </source>
</evidence>
<feature type="transmembrane region" description="Helical" evidence="2">
    <location>
        <begin position="120"/>
        <end position="137"/>
    </location>
</feature>
<dbReference type="EMBL" id="BAABDO010000169">
    <property type="protein sequence ID" value="GAA3507677.1"/>
    <property type="molecule type" value="Genomic_DNA"/>
</dbReference>
<proteinExistence type="predicted"/>
<gene>
    <name evidence="3" type="ORF">GCM10022416_60340</name>
</gene>
<dbReference type="RefSeq" id="WP_345025179.1">
    <property type="nucleotide sequence ID" value="NZ_BAABDO010000169.1"/>
</dbReference>
<feature type="region of interest" description="Disordered" evidence="1">
    <location>
        <begin position="1"/>
        <end position="33"/>
    </location>
</feature>
<keyword evidence="2" id="KW-0812">Transmembrane</keyword>
<name>A0ABP6UGT7_9ACTN</name>
<sequence>MSTPRPPHGAPSAAGPPGSALPGNGRPRDDLPRDDLAAALAARRELGPDYDAAFAEAVVDRIEQALDARLGPRPARRAAGRAAGWAARPADVPSVTLVVASLLAAIPLSAIGVVNAGMPGLLTVWTAIVLINVAHALRPRL</sequence>
<keyword evidence="2" id="KW-1133">Transmembrane helix</keyword>
<reference evidence="4" key="1">
    <citation type="journal article" date="2019" name="Int. J. Syst. Evol. Microbiol.">
        <title>The Global Catalogue of Microorganisms (GCM) 10K type strain sequencing project: providing services to taxonomists for standard genome sequencing and annotation.</title>
        <authorList>
            <consortium name="The Broad Institute Genomics Platform"/>
            <consortium name="The Broad Institute Genome Sequencing Center for Infectious Disease"/>
            <person name="Wu L."/>
            <person name="Ma J."/>
        </authorList>
    </citation>
    <scope>NUCLEOTIDE SEQUENCE [LARGE SCALE GENOMIC DNA]</scope>
    <source>
        <strain evidence="4">JCM 17316</strain>
    </source>
</reference>
<organism evidence="3 4">
    <name type="scientific">Actinomadura keratinilytica</name>
    <dbReference type="NCBI Taxonomy" id="547461"/>
    <lineage>
        <taxon>Bacteria</taxon>
        <taxon>Bacillati</taxon>
        <taxon>Actinomycetota</taxon>
        <taxon>Actinomycetes</taxon>
        <taxon>Streptosporangiales</taxon>
        <taxon>Thermomonosporaceae</taxon>
        <taxon>Actinomadura</taxon>
    </lineage>
</organism>
<evidence type="ECO:0008006" key="5">
    <source>
        <dbReference type="Google" id="ProtNLM"/>
    </source>
</evidence>
<feature type="compositionally biased region" description="Low complexity" evidence="1">
    <location>
        <begin position="10"/>
        <end position="23"/>
    </location>
</feature>
<comment type="caution">
    <text evidence="3">The sequence shown here is derived from an EMBL/GenBank/DDBJ whole genome shotgun (WGS) entry which is preliminary data.</text>
</comment>
<dbReference type="Proteomes" id="UP001500266">
    <property type="component" value="Unassembled WGS sequence"/>
</dbReference>
<keyword evidence="2" id="KW-0472">Membrane</keyword>
<protein>
    <recommendedName>
        <fullName evidence="5">DUF1707 domain-containing protein</fullName>
    </recommendedName>
</protein>
<keyword evidence="4" id="KW-1185">Reference proteome</keyword>
<accession>A0ABP6UGT7</accession>
<evidence type="ECO:0000256" key="2">
    <source>
        <dbReference type="SAM" id="Phobius"/>
    </source>
</evidence>
<evidence type="ECO:0000256" key="1">
    <source>
        <dbReference type="SAM" id="MobiDB-lite"/>
    </source>
</evidence>